<proteinExistence type="predicted"/>
<dbReference type="Proteomes" id="UP001501734">
    <property type="component" value="Unassembled WGS sequence"/>
</dbReference>
<evidence type="ECO:0000313" key="2">
    <source>
        <dbReference type="Proteomes" id="UP001501734"/>
    </source>
</evidence>
<keyword evidence="2" id="KW-1185">Reference proteome</keyword>
<evidence type="ECO:0000313" key="1">
    <source>
        <dbReference type="EMBL" id="GAA4059131.1"/>
    </source>
</evidence>
<dbReference type="RefSeq" id="WP_344909650.1">
    <property type="nucleotide sequence ID" value="NZ_BAABDL010000014.1"/>
</dbReference>
<protein>
    <submittedName>
        <fullName evidence="1">Uncharacterized protein</fullName>
    </submittedName>
</protein>
<organism evidence="1 2">
    <name type="scientific">Amphibacillus indicireducens</name>
    <dbReference type="NCBI Taxonomy" id="1076330"/>
    <lineage>
        <taxon>Bacteria</taxon>
        <taxon>Bacillati</taxon>
        <taxon>Bacillota</taxon>
        <taxon>Bacilli</taxon>
        <taxon>Bacillales</taxon>
        <taxon>Bacillaceae</taxon>
        <taxon>Amphibacillus</taxon>
    </lineage>
</organism>
<comment type="caution">
    <text evidence="1">The sequence shown here is derived from an EMBL/GenBank/DDBJ whole genome shotgun (WGS) entry which is preliminary data.</text>
</comment>
<name>A0ABP7V5J2_9BACI</name>
<reference evidence="2" key="1">
    <citation type="journal article" date="2019" name="Int. J. Syst. Evol. Microbiol.">
        <title>The Global Catalogue of Microorganisms (GCM) 10K type strain sequencing project: providing services to taxonomists for standard genome sequencing and annotation.</title>
        <authorList>
            <consortium name="The Broad Institute Genomics Platform"/>
            <consortium name="The Broad Institute Genome Sequencing Center for Infectious Disease"/>
            <person name="Wu L."/>
            <person name="Ma J."/>
        </authorList>
    </citation>
    <scope>NUCLEOTIDE SEQUENCE [LARGE SCALE GENOMIC DNA]</scope>
    <source>
        <strain evidence="2">JCM 17250</strain>
    </source>
</reference>
<dbReference type="EMBL" id="BAABDL010000014">
    <property type="protein sequence ID" value="GAA4059131.1"/>
    <property type="molecule type" value="Genomic_DNA"/>
</dbReference>
<accession>A0ABP7V5J2</accession>
<gene>
    <name evidence="1" type="ORF">GCM10022410_02890</name>
</gene>
<sequence>MSKRKKHKDQEKEASLWEESDETFAYIAGYTSGGVPYGVTWEEWDELYDEGYPGGNIHHKDTNRLAIADKDLPF</sequence>